<dbReference type="Proteomes" id="UP000019384">
    <property type="component" value="Unassembled WGS sequence"/>
</dbReference>
<feature type="domain" description="GATA-type" evidence="10">
    <location>
        <begin position="357"/>
        <end position="414"/>
    </location>
</feature>
<evidence type="ECO:0000259" key="10">
    <source>
        <dbReference type="PROSITE" id="PS50114"/>
    </source>
</evidence>
<dbReference type="PANTHER" id="PTHR10071:SF281">
    <property type="entry name" value="BOX A-BINDING FACTOR-RELATED"/>
    <property type="match status" value="1"/>
</dbReference>
<dbReference type="EMBL" id="HG793128">
    <property type="protein sequence ID" value="CDK27847.1"/>
    <property type="molecule type" value="Genomic_DNA"/>
</dbReference>
<feature type="region of interest" description="Disordered" evidence="9">
    <location>
        <begin position="196"/>
        <end position="226"/>
    </location>
</feature>
<dbReference type="CDD" id="cd00202">
    <property type="entry name" value="ZnF_GATA"/>
    <property type="match status" value="1"/>
</dbReference>
<evidence type="ECO:0000256" key="2">
    <source>
        <dbReference type="ARBA" id="ARBA00022723"/>
    </source>
</evidence>
<dbReference type="HOGENOM" id="CLU_514884_0_0_1"/>
<feature type="region of interest" description="Disordered" evidence="9">
    <location>
        <begin position="471"/>
        <end position="498"/>
    </location>
</feature>
<dbReference type="InterPro" id="IPR013860">
    <property type="entry name" value="AreA_GATA"/>
</dbReference>
<evidence type="ECO:0000313" key="12">
    <source>
        <dbReference type="Proteomes" id="UP000019384"/>
    </source>
</evidence>
<dbReference type="RefSeq" id="XP_022459839.1">
    <property type="nucleotide sequence ID" value="XM_022602280.1"/>
</dbReference>
<dbReference type="SUPFAM" id="SSF57716">
    <property type="entry name" value="Glucocorticoid receptor-like (DNA-binding domain)"/>
    <property type="match status" value="1"/>
</dbReference>
<keyword evidence="6" id="KW-0804">Transcription</keyword>
<organism evidence="11 12">
    <name type="scientific">Kuraishia capsulata CBS 1993</name>
    <dbReference type="NCBI Taxonomy" id="1382522"/>
    <lineage>
        <taxon>Eukaryota</taxon>
        <taxon>Fungi</taxon>
        <taxon>Dikarya</taxon>
        <taxon>Ascomycota</taxon>
        <taxon>Saccharomycotina</taxon>
        <taxon>Pichiomycetes</taxon>
        <taxon>Pichiales</taxon>
        <taxon>Pichiaceae</taxon>
        <taxon>Kuraishia</taxon>
    </lineage>
</organism>
<name>W6MRH5_9ASCO</name>
<dbReference type="PRINTS" id="PR00619">
    <property type="entry name" value="GATAZNFINGER"/>
</dbReference>
<dbReference type="OrthoDB" id="515401at2759"/>
<reference evidence="11" key="1">
    <citation type="submission" date="2013-12" db="EMBL/GenBank/DDBJ databases">
        <authorList>
            <person name="Genoscope - CEA"/>
        </authorList>
    </citation>
    <scope>NUCLEOTIDE SEQUENCE</scope>
    <source>
        <strain evidence="11">CBS 1993</strain>
    </source>
</reference>
<evidence type="ECO:0000256" key="3">
    <source>
        <dbReference type="ARBA" id="ARBA00022771"/>
    </source>
</evidence>
<dbReference type="PROSITE" id="PS50114">
    <property type="entry name" value="GATA_ZN_FINGER_2"/>
    <property type="match status" value="1"/>
</dbReference>
<reference evidence="11" key="2">
    <citation type="submission" date="2014-02" db="EMBL/GenBank/DDBJ databases">
        <title>Complete DNA sequence of /Kuraishia capsulata/ illustrates novel genomic features among budding yeasts (/Saccharomycotina/).</title>
        <authorList>
            <person name="Morales L."/>
            <person name="Noel B."/>
            <person name="Porcel B."/>
            <person name="Marcet-Houben M."/>
            <person name="Hullo M-F."/>
            <person name="Sacerdot C."/>
            <person name="Tekaia F."/>
            <person name="Leh-Louis V."/>
            <person name="Despons L."/>
            <person name="Khanna V."/>
            <person name="Aury J-M."/>
            <person name="Barbe V."/>
            <person name="Couloux A."/>
            <person name="Labadie K."/>
            <person name="Pelletier E."/>
            <person name="Souciet J-L."/>
            <person name="Boekhout T."/>
            <person name="Gabaldon T."/>
            <person name="Wincker P."/>
            <person name="Dujon B."/>
        </authorList>
    </citation>
    <scope>NUCLEOTIDE SEQUENCE</scope>
    <source>
        <strain evidence="11">CBS 1993</strain>
    </source>
</reference>
<gene>
    <name evidence="11" type="ORF">KUCA_T00003826001</name>
</gene>
<dbReference type="GO" id="GO:0000978">
    <property type="term" value="F:RNA polymerase II cis-regulatory region sequence-specific DNA binding"/>
    <property type="evidence" value="ECO:0007669"/>
    <property type="project" value="TreeGrafter"/>
</dbReference>
<feature type="compositionally biased region" description="Basic and acidic residues" evidence="9">
    <location>
        <begin position="164"/>
        <end position="174"/>
    </location>
</feature>
<dbReference type="GO" id="GO:0005634">
    <property type="term" value="C:nucleus"/>
    <property type="evidence" value="ECO:0007669"/>
    <property type="project" value="UniProtKB-SubCell"/>
</dbReference>
<evidence type="ECO:0000256" key="6">
    <source>
        <dbReference type="ARBA" id="ARBA00023163"/>
    </source>
</evidence>
<keyword evidence="2" id="KW-0479">Metal-binding</keyword>
<feature type="compositionally biased region" description="Basic residues" evidence="9">
    <location>
        <begin position="481"/>
        <end position="493"/>
    </location>
</feature>
<evidence type="ECO:0000256" key="9">
    <source>
        <dbReference type="SAM" id="MobiDB-lite"/>
    </source>
</evidence>
<evidence type="ECO:0000256" key="1">
    <source>
        <dbReference type="ARBA" id="ARBA00004123"/>
    </source>
</evidence>
<keyword evidence="3 8" id="KW-0863">Zinc-finger</keyword>
<dbReference type="GO" id="GO:0008270">
    <property type="term" value="F:zinc ion binding"/>
    <property type="evidence" value="ECO:0007669"/>
    <property type="project" value="UniProtKB-KW"/>
</dbReference>
<protein>
    <recommendedName>
        <fullName evidence="10">GATA-type domain-containing protein</fullName>
    </recommendedName>
</protein>
<dbReference type="InterPro" id="IPR000679">
    <property type="entry name" value="Znf_GATA"/>
</dbReference>
<dbReference type="Pfam" id="PF00320">
    <property type="entry name" value="GATA"/>
    <property type="match status" value="1"/>
</dbReference>
<keyword evidence="7" id="KW-0539">Nucleus</keyword>
<proteinExistence type="predicted"/>
<dbReference type="PROSITE" id="PS00344">
    <property type="entry name" value="GATA_ZN_FINGER_1"/>
    <property type="match status" value="1"/>
</dbReference>
<dbReference type="STRING" id="1382522.W6MRH5"/>
<dbReference type="Pfam" id="PF08550">
    <property type="entry name" value="GATA_AreA"/>
    <property type="match status" value="1"/>
</dbReference>
<dbReference type="GO" id="GO:0000981">
    <property type="term" value="F:DNA-binding transcription factor activity, RNA polymerase II-specific"/>
    <property type="evidence" value="ECO:0007669"/>
    <property type="project" value="TreeGrafter"/>
</dbReference>
<evidence type="ECO:0000256" key="5">
    <source>
        <dbReference type="ARBA" id="ARBA00023015"/>
    </source>
</evidence>
<keyword evidence="4" id="KW-0862">Zinc</keyword>
<evidence type="ECO:0000256" key="7">
    <source>
        <dbReference type="ARBA" id="ARBA00023242"/>
    </source>
</evidence>
<dbReference type="PANTHER" id="PTHR10071">
    <property type="entry name" value="TRANSCRIPTION FACTOR GATA FAMILY MEMBER"/>
    <property type="match status" value="1"/>
</dbReference>
<dbReference type="GO" id="GO:0045944">
    <property type="term" value="P:positive regulation of transcription by RNA polymerase II"/>
    <property type="evidence" value="ECO:0007669"/>
    <property type="project" value="TreeGrafter"/>
</dbReference>
<accession>W6MRH5</accession>
<evidence type="ECO:0000256" key="4">
    <source>
        <dbReference type="ARBA" id="ARBA00022833"/>
    </source>
</evidence>
<feature type="compositionally biased region" description="Low complexity" evidence="9">
    <location>
        <begin position="196"/>
        <end position="216"/>
    </location>
</feature>
<feature type="region of interest" description="Disordered" evidence="9">
    <location>
        <begin position="150"/>
        <end position="181"/>
    </location>
</feature>
<dbReference type="Gene3D" id="3.30.50.10">
    <property type="entry name" value="Erythroid Transcription Factor GATA-1, subunit A"/>
    <property type="match status" value="1"/>
</dbReference>
<dbReference type="AlphaFoldDB" id="W6MRH5"/>
<comment type="subcellular location">
    <subcellularLocation>
        <location evidence="1">Nucleus</location>
    </subcellularLocation>
</comment>
<dbReference type="GO" id="GO:0000122">
    <property type="term" value="P:negative regulation of transcription by RNA polymerase II"/>
    <property type="evidence" value="ECO:0007669"/>
    <property type="project" value="TreeGrafter"/>
</dbReference>
<dbReference type="InterPro" id="IPR039355">
    <property type="entry name" value="Transcription_factor_GATA"/>
</dbReference>
<evidence type="ECO:0000256" key="8">
    <source>
        <dbReference type="PROSITE-ProRule" id="PRU00094"/>
    </source>
</evidence>
<evidence type="ECO:0000313" key="11">
    <source>
        <dbReference type="EMBL" id="CDK27847.1"/>
    </source>
</evidence>
<dbReference type="InterPro" id="IPR013088">
    <property type="entry name" value="Znf_NHR/GATA"/>
</dbReference>
<dbReference type="GeneID" id="34521227"/>
<sequence length="529" mass="57909">MSNKPTASSAAGSSATEVAIRHLKEEISHERDTHDNASLQIWKMFNDKNTILPNNKRILNLSWRLNSIDNVKRRTVSASTKPFIASPTSASSPGYRVAKPDTRPGAIRRLSMANNHAQHAKSSADPSNAEFDYIEHIRKISREEFAPYRTSANPELGSNPINIADKDTSNDHYSPETNSLASTSNSVFSQFIPQGHQLHQQQQPQHTHPAAAARRPSFAYDNSGDNHPSDAFNIDSFVNFDSLNNTGGAPFVDPGFNEFDVLDFTRFDEDVTNRVSPERTVNPGTANSTNLHLSNYINSLEISVKEDTSKAGLGKRAYSNSQSLYHSSNDKFPPQFDQLSPSIMNSNGAASKIPPQQQKQTACENCFTTTTPLWRKTNDNKLLCNACGLFFKLHGVIRPLTNVGNALDPGNDNRPVKMATIPSVSSVNAMTSPTNLQSQIQIQPAGKRSFDGSPLSDVGFDSPMVSAPAMARKASTQSVKNSRKAVHNGKVTKPRPAQPTAVQFDVAKLDGAQMGETLSGDWDWLKFSL</sequence>
<keyword evidence="12" id="KW-1185">Reference proteome</keyword>
<keyword evidence="5" id="KW-0805">Transcription regulation</keyword>
<dbReference type="SMART" id="SM00401">
    <property type="entry name" value="ZnF_GATA"/>
    <property type="match status" value="1"/>
</dbReference>